<gene>
    <name evidence="3" type="primary">LOC116941357</name>
</gene>
<protein>
    <submittedName>
        <fullName evidence="3">Uncharacterized protein LOC116941357 isoform X2</fullName>
    </submittedName>
</protein>
<name>A0AAJ7WSE6_PETMA</name>
<dbReference type="PANTHER" id="PTHR34488">
    <property type="entry name" value="SI:CH211-245H14.1-RELATED"/>
    <property type="match status" value="1"/>
</dbReference>
<dbReference type="Proteomes" id="UP001318040">
    <property type="component" value="Chromosome 1"/>
</dbReference>
<keyword evidence="2" id="KW-1185">Reference proteome</keyword>
<dbReference type="RefSeq" id="XP_032808416.1">
    <property type="nucleotide sequence ID" value="XM_032952525.1"/>
</dbReference>
<sequence>MLRCQHHVIELLTKENRELRNEVARLQRPPLPTSEPPLSVPLPYRCYGQMFGAAEMFLSWLTEPFRSEGLDLRPTYQPASAERSPCALPANAASQFPAASPALPLFVFCVNASRIASDTEPARRELSPGELPVLVVMHHTPNPNHTDPRSSLHLSCHGGSESGDRSPGFQLILDCFFFEHHGLYDCRQNRSAVLAATSYLRGKLPVRAPGSSWPENSRMGCNSGTGYPWPCHSS</sequence>
<feature type="region of interest" description="Disordered" evidence="1">
    <location>
        <begin position="138"/>
        <end position="159"/>
    </location>
</feature>
<reference evidence="3" key="1">
    <citation type="submission" date="2025-08" db="UniProtKB">
        <authorList>
            <consortium name="RefSeq"/>
        </authorList>
    </citation>
    <scope>IDENTIFICATION</scope>
    <source>
        <tissue evidence="3">Sperm</tissue>
    </source>
</reference>
<organism evidence="2 3">
    <name type="scientific">Petromyzon marinus</name>
    <name type="common">Sea lamprey</name>
    <dbReference type="NCBI Taxonomy" id="7757"/>
    <lineage>
        <taxon>Eukaryota</taxon>
        <taxon>Metazoa</taxon>
        <taxon>Chordata</taxon>
        <taxon>Craniata</taxon>
        <taxon>Vertebrata</taxon>
        <taxon>Cyclostomata</taxon>
        <taxon>Hyperoartia</taxon>
        <taxon>Petromyzontiformes</taxon>
        <taxon>Petromyzontidae</taxon>
        <taxon>Petromyzon</taxon>
    </lineage>
</organism>
<dbReference type="PANTHER" id="PTHR34488:SF1">
    <property type="entry name" value="SI:CH211-245H14.1-RELATED"/>
    <property type="match status" value="1"/>
</dbReference>
<proteinExistence type="predicted"/>
<accession>A0AAJ7WSE6</accession>
<evidence type="ECO:0000313" key="2">
    <source>
        <dbReference type="Proteomes" id="UP001318040"/>
    </source>
</evidence>
<evidence type="ECO:0000313" key="3">
    <source>
        <dbReference type="RefSeq" id="XP_032808416.1"/>
    </source>
</evidence>
<evidence type="ECO:0000256" key="1">
    <source>
        <dbReference type="SAM" id="MobiDB-lite"/>
    </source>
</evidence>
<dbReference type="AlphaFoldDB" id="A0AAJ7WSE6"/>